<keyword evidence="1" id="KW-0472">Membrane</keyword>
<dbReference type="STRING" id="856793.MICA_2341"/>
<dbReference type="Proteomes" id="UP000009286">
    <property type="component" value="Chromosome"/>
</dbReference>
<dbReference type="AlphaFoldDB" id="G2KMF0"/>
<accession>G2KMF0</accession>
<keyword evidence="3" id="KW-1185">Reference proteome</keyword>
<keyword evidence="1" id="KW-1133">Transmembrane helix</keyword>
<gene>
    <name evidence="2" type="ordered locus">MICA_2341</name>
</gene>
<sequence length="244" mass="26417">MKPFIPPHRESERGSVLIYIFIAIAVLAALSFAVSRSGRESAQTINKERADLWATELFDYSNMLRRAVTTLTITGLTENDVCFHDSGWDDNSYQFSTACPTANLVFSQLGGGATFQNPNYNLLDSSYSTDPAYKKWHITGANSVAGVGTDCSPTGPCNELLAVLPFVRREACIAVNSKLGITDDLTEPPQDDAGFDLSVPFKGSYPNGESINTATLDGKRVGCFKGNGGVIDDAYVFYSVLIAR</sequence>
<reference evidence="2 3" key="1">
    <citation type="journal article" date="2011" name="BMC Genomics">
        <title>Genomic insights into an obligate epibiotic bacterial predator: Micavibrio aeruginosavorus ARL-13.</title>
        <authorList>
            <person name="Wang Z."/>
            <person name="Kadouri D."/>
            <person name="Wu M."/>
        </authorList>
    </citation>
    <scope>NUCLEOTIDE SEQUENCE [LARGE SCALE GENOMIC DNA]</scope>
    <source>
        <strain evidence="2 3">ARL-13</strain>
    </source>
</reference>
<dbReference type="EMBL" id="CP002382">
    <property type="protein sequence ID" value="AEP10643.1"/>
    <property type="molecule type" value="Genomic_DNA"/>
</dbReference>
<dbReference type="RefSeq" id="WP_014103866.1">
    <property type="nucleotide sequence ID" value="NC_016026.1"/>
</dbReference>
<evidence type="ECO:0000313" key="2">
    <source>
        <dbReference type="EMBL" id="AEP10643.1"/>
    </source>
</evidence>
<protein>
    <submittedName>
        <fullName evidence="2">Uncharacterized protein</fullName>
    </submittedName>
</protein>
<name>G2KMF0_MICAA</name>
<organism evidence="2 3">
    <name type="scientific">Micavibrio aeruginosavorus (strain ARL-13)</name>
    <dbReference type="NCBI Taxonomy" id="856793"/>
    <lineage>
        <taxon>Bacteria</taxon>
        <taxon>Pseudomonadati</taxon>
        <taxon>Bdellovibrionota</taxon>
        <taxon>Bdellovibrionia</taxon>
        <taxon>Bdellovibrionales</taxon>
        <taxon>Pseudobdellovibrionaceae</taxon>
        <taxon>Micavibrio</taxon>
    </lineage>
</organism>
<evidence type="ECO:0000313" key="3">
    <source>
        <dbReference type="Proteomes" id="UP000009286"/>
    </source>
</evidence>
<dbReference type="HOGENOM" id="CLU_097503_0_0_5"/>
<proteinExistence type="predicted"/>
<keyword evidence="1" id="KW-0812">Transmembrane</keyword>
<dbReference type="OrthoDB" id="7723663at2"/>
<dbReference type="KEGG" id="mai:MICA_2341"/>
<evidence type="ECO:0000256" key="1">
    <source>
        <dbReference type="SAM" id="Phobius"/>
    </source>
</evidence>
<feature type="transmembrane region" description="Helical" evidence="1">
    <location>
        <begin position="16"/>
        <end position="34"/>
    </location>
</feature>